<keyword evidence="22" id="KW-1133">Transmembrane helix</keyword>
<evidence type="ECO:0000256" key="3">
    <source>
        <dbReference type="ARBA" id="ARBA00022506"/>
    </source>
</evidence>
<dbReference type="InterPro" id="IPR000149">
    <property type="entry name" value="Hemagglutn_influenz_A"/>
</dbReference>
<evidence type="ECO:0000256" key="1">
    <source>
        <dbReference type="ARBA" id="ARBA00004310"/>
    </source>
</evidence>
<evidence type="ECO:0000256" key="13">
    <source>
        <dbReference type="ARBA" id="ARBA00022879"/>
    </source>
</evidence>
<evidence type="ECO:0000256" key="19">
    <source>
        <dbReference type="ARBA" id="ARBA00023261"/>
    </source>
</evidence>
<keyword evidence="17 22" id="KW-1015">Disulfide bond</keyword>
<comment type="function">
    <text evidence="23">Binds to sialic acid-containing receptors on the cell surface, bringing about the attachment of the virus particle to the cell. This attachment induces virion internalization of about two third of the virus particles through clathrin-dependent endocytosis and about one third through a clathrin- and caveolin-independent pathway. Plays a major role in the determination of host range restriction and virulence. Class I viral fusion protein. Responsible for penetration of the virus into the cell cytoplasm by mediating the fusion of the membrane of the endocytosed virus particle with the endosomal membrane. Low pH in endosomes induces an irreversible conformational change in HA2, releasing the fusion hydrophobic peptide. Several trimers are required to form a competent fusion pore.</text>
</comment>
<keyword evidence="4 22" id="KW-1170">Fusion of virus membrane with host endosomal membrane</keyword>
<feature type="disulfide bond" evidence="22">
    <location>
        <begin position="482"/>
        <end position="486"/>
    </location>
</feature>
<protein>
    <recommendedName>
        <fullName evidence="22">Hemagglutinin</fullName>
    </recommendedName>
    <component>
        <recommendedName>
            <fullName evidence="22">Hemagglutinin HA1 chain</fullName>
        </recommendedName>
    </component>
    <component>
        <recommendedName>
            <fullName evidence="22">Hemagglutinin HA2 chain</fullName>
        </recommendedName>
    </component>
</protein>
<keyword evidence="22" id="KW-0732">Signal</keyword>
<evidence type="ECO:0000256" key="6">
    <source>
        <dbReference type="ARBA" id="ARBA00022546"/>
    </source>
</evidence>
<keyword evidence="13 22" id="KW-0261">Viral envelope protein</keyword>
<evidence type="ECO:0000256" key="21">
    <source>
        <dbReference type="ARBA" id="ARBA00023296"/>
    </source>
</evidence>
<dbReference type="Pfam" id="PF00509">
    <property type="entry name" value="Hemagglutinin"/>
    <property type="match status" value="1"/>
</dbReference>
<keyword evidence="5 22" id="KW-1032">Host cell membrane</keyword>
<comment type="PTM">
    <text evidence="22">In natural infection, inactive HA is matured into HA1 and HA2 outside the cell by one or more trypsin-like, arginine-specific endoprotease secreted by the bronchial epithelial cells. One identified protease that may be involved in this process is secreted in lungs by club cells.</text>
</comment>
<gene>
    <name evidence="22 24" type="primary">HA</name>
</gene>
<dbReference type="PRINTS" id="PR00329">
    <property type="entry name" value="HEMAGGLUTN12"/>
</dbReference>
<keyword evidence="9 22" id="KW-1162">Viral penetration into host cytoplasm</keyword>
<dbReference type="SUPFAM" id="SSF49818">
    <property type="entry name" value="Viral protein domain"/>
    <property type="match status" value="1"/>
</dbReference>
<feature type="disulfide bond" evidence="22">
    <location>
        <begin position="73"/>
        <end position="85"/>
    </location>
</feature>
<evidence type="ECO:0000256" key="14">
    <source>
        <dbReference type="ARBA" id="ARBA00022890"/>
    </source>
</evidence>
<dbReference type="Gene3D" id="3.90.209.20">
    <property type="match status" value="1"/>
</dbReference>
<dbReference type="HAMAP" id="MF_04072">
    <property type="entry name" value="INFV_HEMA"/>
    <property type="match status" value="1"/>
</dbReference>
<name>A0A411P056_9INFA</name>
<dbReference type="GO" id="GO:0055036">
    <property type="term" value="C:virion membrane"/>
    <property type="evidence" value="ECO:0007669"/>
    <property type="project" value="UniProtKB-SubCell"/>
</dbReference>
<dbReference type="InterPro" id="IPR001364">
    <property type="entry name" value="Hemagglutn_influenz_A/B"/>
</dbReference>
<comment type="similarity">
    <text evidence="2 22 23">Belongs to the influenza viruses hemagglutinin family.</text>
</comment>
<reference evidence="24" key="1">
    <citation type="submission" date="2019-02" db="EMBL/GenBank/DDBJ databases">
        <authorList>
            <person name="Lu Q."/>
            <person name="Jiang W.M."/>
            <person name="Hou G.Y."/>
            <person name="Li J.P."/>
            <person name="Peng C."/>
            <person name="Wang S.C."/>
            <person name="Zhuang Q.Y."/>
            <person name="Liu S."/>
            <person name="Chen J.M."/>
        </authorList>
    </citation>
    <scope>NUCLEOTIDE SEQUENCE</scope>
    <source>
        <strain evidence="24">A/chicken/Xizang/XZ2133/2017</strain>
    </source>
</reference>
<keyword evidence="20 22" id="KW-0449">Lipoprotein</keyword>
<evidence type="ECO:0000313" key="24">
    <source>
        <dbReference type="EMBL" id="QBF57658.1"/>
    </source>
</evidence>
<keyword evidence="11 22" id="KW-0946">Virion</keyword>
<evidence type="ECO:0000256" key="16">
    <source>
        <dbReference type="ARBA" id="ARBA00023139"/>
    </source>
</evidence>
<evidence type="ECO:0000256" key="18">
    <source>
        <dbReference type="ARBA" id="ARBA00023180"/>
    </source>
</evidence>
<feature type="chain" id="PRO_5023368221" description="Hemagglutinin HA2 chain" evidence="22">
    <location>
        <begin position="339"/>
        <end position="560"/>
    </location>
</feature>
<keyword evidence="21 22" id="KW-1160">Virus entry into host cell</keyword>
<evidence type="ECO:0000256" key="17">
    <source>
        <dbReference type="ARBA" id="ARBA00023157"/>
    </source>
</evidence>
<evidence type="ECO:0000256" key="11">
    <source>
        <dbReference type="ARBA" id="ARBA00022844"/>
    </source>
</evidence>
<feature type="site" description="Cleavage; by host" evidence="22">
    <location>
        <begin position="338"/>
        <end position="339"/>
    </location>
</feature>
<keyword evidence="7 22" id="KW-1165">Clathrin-mediated endocytosis of virus by host</keyword>
<feature type="lipid moiety-binding region" description="S-palmitoyl cysteine; by host" evidence="22">
    <location>
        <position position="556"/>
    </location>
</feature>
<proteinExistence type="inferred from homology"/>
<dbReference type="GO" id="GO:0046789">
    <property type="term" value="F:host cell surface receptor binding"/>
    <property type="evidence" value="ECO:0007669"/>
    <property type="project" value="UniProtKB-UniRule"/>
</dbReference>
<keyword evidence="10 22" id="KW-1161">Viral attachment to host cell</keyword>
<keyword evidence="12 22" id="KW-1043">Host membrane</keyword>
<keyword evidence="3 22" id="KW-1168">Fusion of virus membrane with host membrane</keyword>
<accession>A0A411P056</accession>
<dbReference type="Gene3D" id="3.90.20.10">
    <property type="match status" value="1"/>
</dbReference>
<evidence type="ECO:0000256" key="2">
    <source>
        <dbReference type="ARBA" id="ARBA00006321"/>
    </source>
</evidence>
<dbReference type="GO" id="GO:0016020">
    <property type="term" value="C:membrane"/>
    <property type="evidence" value="ECO:0007669"/>
    <property type="project" value="UniProtKB-UniRule"/>
</dbReference>
<organism evidence="24">
    <name type="scientific">Influenza A virus</name>
    <dbReference type="NCBI Taxonomy" id="11320"/>
    <lineage>
        <taxon>Viruses</taxon>
        <taxon>Riboviria</taxon>
        <taxon>Orthornavirae</taxon>
        <taxon>Negarnaviricota</taxon>
        <taxon>Polyploviricotina</taxon>
        <taxon>Insthoviricetes</taxon>
        <taxon>Articulavirales</taxon>
        <taxon>Orthomyxoviridae</taxon>
        <taxon>Alphainfluenzavirus</taxon>
        <taxon>Alphainfluenzavirus influenzae</taxon>
    </lineage>
</organism>
<evidence type="ECO:0000256" key="22">
    <source>
        <dbReference type="HAMAP-Rule" id="MF_04072"/>
    </source>
</evidence>
<evidence type="ECO:0000256" key="12">
    <source>
        <dbReference type="ARBA" id="ARBA00022870"/>
    </source>
</evidence>
<evidence type="ECO:0000256" key="10">
    <source>
        <dbReference type="ARBA" id="ARBA00022804"/>
    </source>
</evidence>
<evidence type="ECO:0000256" key="7">
    <source>
        <dbReference type="ARBA" id="ARBA00022570"/>
    </source>
</evidence>
<dbReference type="GO" id="GO:0019062">
    <property type="term" value="P:virion attachment to host cell"/>
    <property type="evidence" value="ECO:0007669"/>
    <property type="project" value="UniProtKB-KW"/>
</dbReference>
<keyword evidence="14 22" id="KW-1164">Virus endocytosis by host</keyword>
<dbReference type="GO" id="GO:0075512">
    <property type="term" value="P:clathrin-dependent endocytosis of virus by host cell"/>
    <property type="evidence" value="ECO:0007669"/>
    <property type="project" value="UniProtKB-UniRule"/>
</dbReference>
<keyword evidence="18 22" id="KW-0325">Glycoprotein</keyword>
<dbReference type="InterPro" id="IPR013828">
    <property type="entry name" value="Hemagglutn_HA1_a/b_dom_sf"/>
</dbReference>
<comment type="subunit">
    <text evidence="22 23">Homotrimer of disulfide-linked HA1-HA2.</text>
</comment>
<evidence type="ECO:0000256" key="20">
    <source>
        <dbReference type="ARBA" id="ARBA00023288"/>
    </source>
</evidence>
<dbReference type="GO" id="GO:0019064">
    <property type="term" value="P:fusion of virus membrane with host plasma membrane"/>
    <property type="evidence" value="ECO:0007669"/>
    <property type="project" value="InterPro"/>
</dbReference>
<keyword evidence="19 22" id="KW-1167">Clathrin- and caveolin-independent endocytosis of virus by host</keyword>
<keyword evidence="8 22" id="KW-0945">Host-virus interaction</keyword>
<keyword evidence="6 22" id="KW-0348">Hemagglutinin</keyword>
<dbReference type="InterPro" id="IPR008980">
    <property type="entry name" value="Capsid_hemagglutn"/>
</dbReference>
<dbReference type="GO" id="GO:0019031">
    <property type="term" value="C:viral envelope"/>
    <property type="evidence" value="ECO:0007669"/>
    <property type="project" value="UniProtKB-UniRule"/>
</dbReference>
<keyword evidence="22" id="KW-0812">Transmembrane</keyword>
<evidence type="ECO:0000256" key="8">
    <source>
        <dbReference type="ARBA" id="ARBA00022581"/>
    </source>
</evidence>
<comment type="subcellular location">
    <subcellularLocation>
        <location evidence="1 22">Host apical cell membrane</location>
        <topology evidence="1 22">Single-pass type I membrane protein</topology>
    </subcellularLocation>
    <subcellularLocation>
        <location evidence="22">Virion membrane</location>
        <topology evidence="22">Single-pass type I membrane protein</topology>
    </subcellularLocation>
    <text evidence="22">Targeted to the apical plasma membrane in epithelial polarized cells through a signal present in the transmembrane domain. Associated with glycosphingolipid- and cholesterol-enriched detergent-resistant lipid rafts.</text>
</comment>
<sequence precursor="true">METVSLITILLVATESNANEICIGYQSTNSTETVDTLTENNVPVTHAKELLHTEHNGMLCATSLGQPLILDTCTIEGLIYGNPSCDLSLEGREWSYIVERPSTVHGLCYPGNVQYLEELRSLFSSARSYQKIQIFPHTIWNVSYDGTSTACSGSFYRSMRWLTRKNGEYPIQDAQYTNNQGKNILFMWGINHPPTDDTQIRLYTITDTTTSVATEEINRIFKQLIGPRPLVNGLMGRINYYWSVLKPGQTLQVKSDGNLLAPWYGHVLSGERHGRILNTDLKRGSCTASCQTEKGGLHTTLSFQNVSKYASGNCSRYIGIKSLKLAVGLRNVPSRYSRGLFGAIAGFIEGGWSGLVGGWYGFQHSNDQGVGMAADRDSTQKAIDKITSKVNNIVDKMNKQYEIIDLEFSEVETRINMSNNKIDDQIQDIWAYNAELLVLLENQKTLDEHDANVNNLYNKVKRALGSNAVEDGKGCFELYHKCNDQCMETIRNGTYNRRKYQEESKLERQKIEGVKLESEGTYKILSIYSTVASSLVIAMGSAALLFWAMSNGSCRCNICI</sequence>
<dbReference type="GO" id="GO:0020002">
    <property type="term" value="C:host cell plasma membrane"/>
    <property type="evidence" value="ECO:0007669"/>
    <property type="project" value="UniProtKB-SubCell"/>
</dbReference>
<evidence type="ECO:0000256" key="9">
    <source>
        <dbReference type="ARBA" id="ARBA00022595"/>
    </source>
</evidence>
<evidence type="ECO:0000256" key="15">
    <source>
        <dbReference type="ARBA" id="ARBA00023136"/>
    </source>
</evidence>
<dbReference type="GO" id="GO:0039654">
    <property type="term" value="P:fusion of virus membrane with host endosome membrane"/>
    <property type="evidence" value="ECO:0007669"/>
    <property type="project" value="UniProtKB-UniRule"/>
</dbReference>
<evidence type="ECO:0000256" key="4">
    <source>
        <dbReference type="ARBA" id="ARBA00022510"/>
    </source>
</evidence>
<dbReference type="EMBL" id="MK554435">
    <property type="protein sequence ID" value="QBF57658.1"/>
    <property type="molecule type" value="Viral_cRNA"/>
</dbReference>
<feature type="lipid moiety-binding region" description="S-palmitoyl cysteine; by host" evidence="22">
    <location>
        <position position="559"/>
    </location>
</feature>
<dbReference type="PRINTS" id="PR00330">
    <property type="entry name" value="HEMAGGLUTN1"/>
</dbReference>
<keyword evidence="16 22" id="KW-0564">Palmitate</keyword>
<evidence type="ECO:0000256" key="23">
    <source>
        <dbReference type="RuleBase" id="RU003324"/>
    </source>
</evidence>
<comment type="caution">
    <text evidence="22">Lacks conserved residue(s) required for the propagation of feature annotation.</text>
</comment>
<dbReference type="SUPFAM" id="SSF58064">
    <property type="entry name" value="Influenza hemagglutinin (stalk)"/>
    <property type="match status" value="1"/>
</dbReference>
<dbReference type="GO" id="GO:0046761">
    <property type="term" value="P:viral budding from plasma membrane"/>
    <property type="evidence" value="ECO:0007669"/>
    <property type="project" value="UniProtKB-UniRule"/>
</dbReference>
<keyword evidence="15 22" id="KW-0472">Membrane</keyword>
<comment type="PTM">
    <text evidence="22">Palmitoylated.</text>
</comment>
<feature type="transmembrane region" description="Helical" evidence="22">
    <location>
        <begin position="525"/>
        <end position="548"/>
    </location>
</feature>
<feature type="disulfide bond" evidence="22">
    <location>
        <begin position="290"/>
        <end position="314"/>
    </location>
</feature>
<evidence type="ECO:0000256" key="5">
    <source>
        <dbReference type="ARBA" id="ARBA00022511"/>
    </source>
</evidence>
<comment type="function">
    <text evidence="22">Binds to sialic acid-containing receptors on the cell surface, bringing about the attachment of the virus particle to the cell. This attachment induces virion internalization either through clathrin-dependent endocytosis or through clathrin- and caveolin-independent pathway. Plays a major role in the determination of host range restriction and virulence. Class I viral fusion protein. Responsible for penetration of the virus into the cell cytoplasm by mediating the fusion of the membrane of the endocytosed virus particle with the endosomal membrane. Low pH in endosomes induces an irreversible conformational change in HA2, releasing the fusion hydrophobic peptide. Several trimers are required to form a competent fusion pore.</text>
</comment>